<dbReference type="PANTHER" id="PTHR12128">
    <property type="entry name" value="DIHYDRODIPICOLINATE SYNTHASE"/>
    <property type="match status" value="1"/>
</dbReference>
<keyword evidence="2" id="KW-0963">Cytoplasm</keyword>
<evidence type="ECO:0000313" key="9">
    <source>
        <dbReference type="EMBL" id="MCO6044274.1"/>
    </source>
</evidence>
<dbReference type="Pfam" id="PF00701">
    <property type="entry name" value="DHDPS"/>
    <property type="match status" value="1"/>
</dbReference>
<dbReference type="AlphaFoldDB" id="A0A9X2F9C4"/>
<protein>
    <submittedName>
        <fullName evidence="9">Dihydrodipicolinate synthase family protein</fullName>
    </submittedName>
</protein>
<feature type="binding site" evidence="7">
    <location>
        <position position="215"/>
    </location>
    <ligand>
        <name>pyruvate</name>
        <dbReference type="ChEBI" id="CHEBI:15361"/>
    </ligand>
</feature>
<gene>
    <name evidence="9" type="ORF">NG895_10180</name>
</gene>
<evidence type="ECO:0000256" key="8">
    <source>
        <dbReference type="SAM" id="MobiDB-lite"/>
    </source>
</evidence>
<feature type="active site" description="Proton donor/acceptor" evidence="6">
    <location>
        <position position="143"/>
    </location>
</feature>
<evidence type="ECO:0000256" key="7">
    <source>
        <dbReference type="PIRSR" id="PIRSR001365-2"/>
    </source>
</evidence>
<evidence type="ECO:0000256" key="4">
    <source>
        <dbReference type="ARBA" id="ARBA00023277"/>
    </source>
</evidence>
<dbReference type="InterPro" id="IPR013785">
    <property type="entry name" value="Aldolase_TIM"/>
</dbReference>
<evidence type="ECO:0000256" key="2">
    <source>
        <dbReference type="ARBA" id="ARBA00022490"/>
    </source>
</evidence>
<evidence type="ECO:0000313" key="10">
    <source>
        <dbReference type="Proteomes" id="UP001155241"/>
    </source>
</evidence>
<evidence type="ECO:0000256" key="3">
    <source>
        <dbReference type="ARBA" id="ARBA00023239"/>
    </source>
</evidence>
<dbReference type="Proteomes" id="UP001155241">
    <property type="component" value="Unassembled WGS sequence"/>
</dbReference>
<evidence type="ECO:0000256" key="1">
    <source>
        <dbReference type="ARBA" id="ARBA00004496"/>
    </source>
</evidence>
<dbReference type="GO" id="GO:0005737">
    <property type="term" value="C:cytoplasm"/>
    <property type="evidence" value="ECO:0007669"/>
    <property type="project" value="UniProtKB-SubCell"/>
</dbReference>
<comment type="caution">
    <text evidence="9">The sequence shown here is derived from an EMBL/GenBank/DDBJ whole genome shotgun (WGS) entry which is preliminary data.</text>
</comment>
<dbReference type="RefSeq" id="WP_252852378.1">
    <property type="nucleotide sequence ID" value="NZ_JAMXLR010000036.1"/>
</dbReference>
<proteinExistence type="inferred from homology"/>
<dbReference type="Gene3D" id="3.20.20.70">
    <property type="entry name" value="Aldolase class I"/>
    <property type="match status" value="1"/>
</dbReference>
<name>A0A9X2F9C4_9BACT</name>
<keyword evidence="3 5" id="KW-0456">Lyase</keyword>
<dbReference type="SMART" id="SM01130">
    <property type="entry name" value="DHDPS"/>
    <property type="match status" value="1"/>
</dbReference>
<reference evidence="9" key="1">
    <citation type="submission" date="2022-06" db="EMBL/GenBank/DDBJ databases">
        <title>Aeoliella straminimaris, a novel planctomycete from sediments.</title>
        <authorList>
            <person name="Vitorino I.R."/>
            <person name="Lage O.M."/>
        </authorList>
    </citation>
    <scope>NUCLEOTIDE SEQUENCE</scope>
    <source>
        <strain evidence="9">ICT_H6.2</strain>
    </source>
</reference>
<dbReference type="GO" id="GO:0016829">
    <property type="term" value="F:lyase activity"/>
    <property type="evidence" value="ECO:0007669"/>
    <property type="project" value="UniProtKB-KW"/>
</dbReference>
<dbReference type="PRINTS" id="PR00146">
    <property type="entry name" value="DHPICSNTHASE"/>
</dbReference>
<evidence type="ECO:0000256" key="6">
    <source>
        <dbReference type="PIRSR" id="PIRSR001365-1"/>
    </source>
</evidence>
<organism evidence="9 10">
    <name type="scientific">Aeoliella straminimaris</name>
    <dbReference type="NCBI Taxonomy" id="2954799"/>
    <lineage>
        <taxon>Bacteria</taxon>
        <taxon>Pseudomonadati</taxon>
        <taxon>Planctomycetota</taxon>
        <taxon>Planctomycetia</taxon>
        <taxon>Pirellulales</taxon>
        <taxon>Lacipirellulaceae</taxon>
        <taxon>Aeoliella</taxon>
    </lineage>
</organism>
<keyword evidence="10" id="KW-1185">Reference proteome</keyword>
<accession>A0A9X2F9C4</accession>
<dbReference type="SUPFAM" id="SSF51569">
    <property type="entry name" value="Aldolase"/>
    <property type="match status" value="1"/>
</dbReference>
<keyword evidence="4" id="KW-0119">Carbohydrate metabolism</keyword>
<dbReference type="PANTHER" id="PTHR12128:SF21">
    <property type="entry name" value="N-ACETYLNEURAMINATE LYASE"/>
    <property type="match status" value="1"/>
</dbReference>
<evidence type="ECO:0000256" key="5">
    <source>
        <dbReference type="PIRNR" id="PIRNR001365"/>
    </source>
</evidence>
<comment type="subcellular location">
    <subcellularLocation>
        <location evidence="1">Cytoplasm</location>
    </subcellularLocation>
</comment>
<feature type="region of interest" description="Disordered" evidence="8">
    <location>
        <begin position="295"/>
        <end position="338"/>
    </location>
</feature>
<dbReference type="InterPro" id="IPR002220">
    <property type="entry name" value="DapA-like"/>
</dbReference>
<comment type="similarity">
    <text evidence="5">Belongs to the DapA family.</text>
</comment>
<feature type="binding site" evidence="7">
    <location>
        <position position="54"/>
    </location>
    <ligand>
        <name>pyruvate</name>
        <dbReference type="ChEBI" id="CHEBI:15361"/>
    </ligand>
</feature>
<sequence length="338" mass="36777">MSESQPAGSEQLRLIAATYTPFNADGSIDLAAIPKYASYLLEHGIRDVFINGTTGESLSLTTDERKQLAEAWAQHSDELGLIIHTGHNSLPEAVELAAHAKAVGAVAISAMPPSFLRPDTMGDLLEFLACVAAAAPQTPFYYYHIPSLTHVPLMVDAFLELAIDRIPSFAGMKFTHEDLAEFAECKQKWGNRLEMMFGRDELLLPALAVGAQSAVGSFYNIIPEAFLAIGQRLSQQDLDGANQWAIYANRYIDLCKQVGVAPAGKWLLSQRGICSPRLRLPLAALAESKQEWLGEEIQRLPQPEMPPKRHDAPLRTPHASASNHGGANSDPESLAGQQ</sequence>
<dbReference type="EMBL" id="JAMXLR010000036">
    <property type="protein sequence ID" value="MCO6044274.1"/>
    <property type="molecule type" value="Genomic_DNA"/>
</dbReference>
<dbReference type="PIRSF" id="PIRSF001365">
    <property type="entry name" value="DHDPS"/>
    <property type="match status" value="1"/>
</dbReference>
<feature type="active site" description="Schiff-base intermediate with substrate" evidence="6">
    <location>
        <position position="173"/>
    </location>
</feature>